<keyword evidence="3" id="KW-1185">Reference proteome</keyword>
<organism evidence="2 3">
    <name type="scientific">Anaeromyxobacter paludicola</name>
    <dbReference type="NCBI Taxonomy" id="2918171"/>
    <lineage>
        <taxon>Bacteria</taxon>
        <taxon>Pseudomonadati</taxon>
        <taxon>Myxococcota</taxon>
        <taxon>Myxococcia</taxon>
        <taxon>Myxococcales</taxon>
        <taxon>Cystobacterineae</taxon>
        <taxon>Anaeromyxobacteraceae</taxon>
        <taxon>Anaeromyxobacter</taxon>
    </lineage>
</organism>
<feature type="signal peptide" evidence="1">
    <location>
        <begin position="1"/>
        <end position="19"/>
    </location>
</feature>
<evidence type="ECO:0000313" key="3">
    <source>
        <dbReference type="Proteomes" id="UP001162734"/>
    </source>
</evidence>
<sequence>MKRLLAAVAVLALATAARAEDSSPEAPSLESPRWGSFEIRLSGYHPKIDSEFAGSFTPYQNSFGDKRGWMGKLGVSKELYHGIGTLEAGAAAGYWEMYGHGHLTKDPTVAADSTALKVIPLSLMLTYRFDWVAEQIGVPLAPYGRVSLDRMQWWVTDGSGGSSKSGATNGYSLTGGVALMLDFFDRSLAREMDRDTGINHTYAFVDFTKSFIDDFGSKSSWDMSDSATTLTAGLLFVF</sequence>
<proteinExistence type="predicted"/>
<dbReference type="EMBL" id="AP025592">
    <property type="protein sequence ID" value="BDG08879.1"/>
    <property type="molecule type" value="Genomic_DNA"/>
</dbReference>
<name>A0ABN6N9U1_9BACT</name>
<gene>
    <name evidence="2" type="ORF">AMPC_19920</name>
</gene>
<protein>
    <recommendedName>
        <fullName evidence="4">Outer membrane protein beta-barrel domain-containing protein</fullName>
    </recommendedName>
</protein>
<evidence type="ECO:0000313" key="2">
    <source>
        <dbReference type="EMBL" id="BDG08879.1"/>
    </source>
</evidence>
<accession>A0ABN6N9U1</accession>
<dbReference type="NCBIfam" id="NF040596">
    <property type="entry name" value="MXAN_2562_fam"/>
    <property type="match status" value="1"/>
</dbReference>
<evidence type="ECO:0000256" key="1">
    <source>
        <dbReference type="SAM" id="SignalP"/>
    </source>
</evidence>
<evidence type="ECO:0008006" key="4">
    <source>
        <dbReference type="Google" id="ProtNLM"/>
    </source>
</evidence>
<feature type="chain" id="PRO_5045943921" description="Outer membrane protein beta-barrel domain-containing protein" evidence="1">
    <location>
        <begin position="20"/>
        <end position="238"/>
    </location>
</feature>
<dbReference type="RefSeq" id="WP_248346172.1">
    <property type="nucleotide sequence ID" value="NZ_AP025592.1"/>
</dbReference>
<reference evidence="3" key="1">
    <citation type="journal article" date="2022" name="Int. J. Syst. Evol. Microbiol.">
        <title>Anaeromyxobacter oryzae sp. nov., Anaeromyxobacter diazotrophicus sp. nov. and Anaeromyxobacter paludicola sp. nov., isolated from paddy soils.</title>
        <authorList>
            <person name="Itoh H."/>
            <person name="Xu Z."/>
            <person name="Mise K."/>
            <person name="Masuda Y."/>
            <person name="Ushijima N."/>
            <person name="Hayakawa C."/>
            <person name="Shiratori Y."/>
            <person name="Senoo K."/>
        </authorList>
    </citation>
    <scope>NUCLEOTIDE SEQUENCE [LARGE SCALE GENOMIC DNA]</scope>
    <source>
        <strain evidence="3">Red630</strain>
    </source>
</reference>
<dbReference type="Proteomes" id="UP001162734">
    <property type="component" value="Chromosome"/>
</dbReference>
<keyword evidence="1" id="KW-0732">Signal</keyword>